<keyword evidence="3" id="KW-0862">Zinc</keyword>
<dbReference type="Proteomes" id="UP001153954">
    <property type="component" value="Unassembled WGS sequence"/>
</dbReference>
<evidence type="ECO:0000256" key="4">
    <source>
        <dbReference type="ARBA" id="ARBA00023125"/>
    </source>
</evidence>
<feature type="region of interest" description="Disordered" evidence="6">
    <location>
        <begin position="79"/>
        <end position="98"/>
    </location>
</feature>
<comment type="caution">
    <text evidence="8">The sequence shown here is derived from an EMBL/GenBank/DDBJ whole genome shotgun (WGS) entry which is preliminary data.</text>
</comment>
<gene>
    <name evidence="8" type="ORF">EEDITHA_LOCUS15697</name>
</gene>
<name>A0AAU9UNY1_EUPED</name>
<dbReference type="EMBL" id="CAKOGL010000023">
    <property type="protein sequence ID" value="CAH2100887.1"/>
    <property type="molecule type" value="Genomic_DNA"/>
</dbReference>
<evidence type="ECO:0000313" key="9">
    <source>
        <dbReference type="Proteomes" id="UP001153954"/>
    </source>
</evidence>
<dbReference type="SUPFAM" id="SSF57716">
    <property type="entry name" value="Glucocorticoid receptor-like (DNA-binding domain)"/>
    <property type="match status" value="1"/>
</dbReference>
<dbReference type="InterPro" id="IPR027805">
    <property type="entry name" value="Transposase_HTH_dom"/>
</dbReference>
<evidence type="ECO:0000256" key="3">
    <source>
        <dbReference type="ARBA" id="ARBA00022833"/>
    </source>
</evidence>
<dbReference type="AlphaFoldDB" id="A0AAU9UNY1"/>
<dbReference type="SMART" id="SM00980">
    <property type="entry name" value="THAP"/>
    <property type="match status" value="1"/>
</dbReference>
<dbReference type="PROSITE" id="PS50950">
    <property type="entry name" value="ZF_THAP"/>
    <property type="match status" value="1"/>
</dbReference>
<proteinExistence type="predicted"/>
<reference evidence="8" key="1">
    <citation type="submission" date="2022-03" db="EMBL/GenBank/DDBJ databases">
        <authorList>
            <person name="Tunstrom K."/>
        </authorList>
    </citation>
    <scope>NUCLEOTIDE SEQUENCE</scope>
</reference>
<keyword evidence="4 5" id="KW-0238">DNA-binding</keyword>
<dbReference type="InterPro" id="IPR006612">
    <property type="entry name" value="THAP_Znf"/>
</dbReference>
<organism evidence="8 9">
    <name type="scientific">Euphydryas editha</name>
    <name type="common">Edith's checkerspot</name>
    <dbReference type="NCBI Taxonomy" id="104508"/>
    <lineage>
        <taxon>Eukaryota</taxon>
        <taxon>Metazoa</taxon>
        <taxon>Ecdysozoa</taxon>
        <taxon>Arthropoda</taxon>
        <taxon>Hexapoda</taxon>
        <taxon>Insecta</taxon>
        <taxon>Pterygota</taxon>
        <taxon>Neoptera</taxon>
        <taxon>Endopterygota</taxon>
        <taxon>Lepidoptera</taxon>
        <taxon>Glossata</taxon>
        <taxon>Ditrysia</taxon>
        <taxon>Papilionoidea</taxon>
        <taxon>Nymphalidae</taxon>
        <taxon>Nymphalinae</taxon>
        <taxon>Euphydryas</taxon>
    </lineage>
</organism>
<dbReference type="Pfam" id="PF13613">
    <property type="entry name" value="HTH_Tnp_4"/>
    <property type="match status" value="1"/>
</dbReference>
<feature type="domain" description="THAP-type" evidence="7">
    <location>
        <begin position="1"/>
        <end position="70"/>
    </location>
</feature>
<sequence>MPYCFAPGCNHVSRREICRFFRFPANETIFNKWNVLCRRKDRDPTREDRLCSCHFADERDVVPSIFAHNSNKRFEFLDPEKRKSSRTKKKTSAEEDVTAEQETLVQGVSANHPTLCQLNGSSDVVTTAVNYFLQENQKLKEVFAKGERRLSFKNIQTDDLLVFQYTGLPTAAHFLVLVELISRFEINYVMGWKVETINIHDQLLCTLMKLRLNLQYFDLRFKINSTTVQNIFITFRKVLHDILFKGMMDVIPSREKNTFFLPTCFVPFPNNFCF</sequence>
<dbReference type="PANTHER" id="PTHR23080">
    <property type="entry name" value="THAP DOMAIN PROTEIN"/>
    <property type="match status" value="1"/>
</dbReference>
<protein>
    <recommendedName>
        <fullName evidence="7">THAP-type domain-containing protein</fullName>
    </recommendedName>
</protein>
<keyword evidence="2 5" id="KW-0863">Zinc-finger</keyword>
<keyword evidence="9" id="KW-1185">Reference proteome</keyword>
<accession>A0AAU9UNY1</accession>
<evidence type="ECO:0000256" key="2">
    <source>
        <dbReference type="ARBA" id="ARBA00022771"/>
    </source>
</evidence>
<evidence type="ECO:0000259" key="7">
    <source>
        <dbReference type="PROSITE" id="PS50950"/>
    </source>
</evidence>
<keyword evidence="1" id="KW-0479">Metal-binding</keyword>
<dbReference type="PANTHER" id="PTHR23080:SF133">
    <property type="entry name" value="SI:CH211-262I1.5-RELATED"/>
    <property type="match status" value="1"/>
</dbReference>
<dbReference type="GO" id="GO:0008270">
    <property type="term" value="F:zinc ion binding"/>
    <property type="evidence" value="ECO:0007669"/>
    <property type="project" value="UniProtKB-KW"/>
</dbReference>
<evidence type="ECO:0000313" key="8">
    <source>
        <dbReference type="EMBL" id="CAH2100887.1"/>
    </source>
</evidence>
<dbReference type="Pfam" id="PF05485">
    <property type="entry name" value="THAP"/>
    <property type="match status" value="1"/>
</dbReference>
<evidence type="ECO:0000256" key="6">
    <source>
        <dbReference type="SAM" id="MobiDB-lite"/>
    </source>
</evidence>
<dbReference type="GO" id="GO:0003677">
    <property type="term" value="F:DNA binding"/>
    <property type="evidence" value="ECO:0007669"/>
    <property type="project" value="UniProtKB-UniRule"/>
</dbReference>
<evidence type="ECO:0000256" key="1">
    <source>
        <dbReference type="ARBA" id="ARBA00022723"/>
    </source>
</evidence>
<evidence type="ECO:0000256" key="5">
    <source>
        <dbReference type="PROSITE-ProRule" id="PRU00309"/>
    </source>
</evidence>